<name>X1R1W2_9ZZZZ</name>
<feature type="region of interest" description="Disordered" evidence="1">
    <location>
        <begin position="136"/>
        <end position="159"/>
    </location>
</feature>
<dbReference type="InterPro" id="IPR045739">
    <property type="entry name" value="ACT_dom_pair"/>
</dbReference>
<evidence type="ECO:0000313" key="3">
    <source>
        <dbReference type="EMBL" id="GAI74777.1"/>
    </source>
</evidence>
<dbReference type="AlphaFoldDB" id="X1R1W2"/>
<feature type="domain" description="ACT" evidence="2">
    <location>
        <begin position="15"/>
        <end position="86"/>
    </location>
</feature>
<gene>
    <name evidence="3" type="ORF">S12H4_13346</name>
</gene>
<evidence type="ECO:0000259" key="2">
    <source>
        <dbReference type="PROSITE" id="PS51671"/>
    </source>
</evidence>
<dbReference type="SUPFAM" id="SSF55021">
    <property type="entry name" value="ACT-like"/>
    <property type="match status" value="2"/>
</dbReference>
<accession>X1R1W2</accession>
<dbReference type="EMBL" id="BARW01006358">
    <property type="protein sequence ID" value="GAI74777.1"/>
    <property type="molecule type" value="Genomic_DNA"/>
</dbReference>
<dbReference type="PANTHER" id="PTHR40099">
    <property type="entry name" value="ACETOLACTATE SYNTHASE, SMALL SUBUNIT"/>
    <property type="match status" value="1"/>
</dbReference>
<dbReference type="PANTHER" id="PTHR40099:SF1">
    <property type="entry name" value="ACETOLACTATE SYNTHASE, SMALL SUBUNIT"/>
    <property type="match status" value="1"/>
</dbReference>
<reference evidence="3" key="1">
    <citation type="journal article" date="2014" name="Front. Microbiol.">
        <title>High frequency of phylogenetically diverse reductive dehalogenase-homologous genes in deep subseafloor sedimentary metagenomes.</title>
        <authorList>
            <person name="Kawai M."/>
            <person name="Futagami T."/>
            <person name="Toyoda A."/>
            <person name="Takaki Y."/>
            <person name="Nishi S."/>
            <person name="Hori S."/>
            <person name="Arai W."/>
            <person name="Tsubouchi T."/>
            <person name="Morono Y."/>
            <person name="Uchiyama I."/>
            <person name="Ito T."/>
            <person name="Fujiyama A."/>
            <person name="Inagaki F."/>
            <person name="Takami H."/>
        </authorList>
    </citation>
    <scope>NUCLEOTIDE SEQUENCE</scope>
    <source>
        <strain evidence="3">Expedition CK06-06</strain>
    </source>
</reference>
<organism evidence="3">
    <name type="scientific">marine sediment metagenome</name>
    <dbReference type="NCBI Taxonomy" id="412755"/>
    <lineage>
        <taxon>unclassified sequences</taxon>
        <taxon>metagenomes</taxon>
        <taxon>ecological metagenomes</taxon>
    </lineage>
</organism>
<comment type="caution">
    <text evidence="3">The sequence shown here is derived from an EMBL/GenBank/DDBJ whole genome shotgun (WGS) entry which is preliminary data.</text>
</comment>
<protein>
    <recommendedName>
        <fullName evidence="2">ACT domain-containing protein</fullName>
    </recommendedName>
</protein>
<dbReference type="Gene3D" id="3.30.2130.10">
    <property type="entry name" value="VC0802-like"/>
    <property type="match status" value="1"/>
</dbReference>
<dbReference type="InterPro" id="IPR002912">
    <property type="entry name" value="ACT_dom"/>
</dbReference>
<dbReference type="InterPro" id="IPR045865">
    <property type="entry name" value="ACT-like_dom_sf"/>
</dbReference>
<dbReference type="Pfam" id="PF19571">
    <property type="entry name" value="ACT_8"/>
    <property type="match status" value="1"/>
</dbReference>
<dbReference type="PROSITE" id="PS51671">
    <property type="entry name" value="ACT"/>
    <property type="match status" value="1"/>
</dbReference>
<evidence type="ECO:0000256" key="1">
    <source>
        <dbReference type="SAM" id="MobiDB-lite"/>
    </source>
</evidence>
<proteinExistence type="predicted"/>
<sequence>MHLIGEAKVMYIATQFSIFMVNKPGVLAQVLGEFAQAKINIVAMTMMDSVEHGVMRVVFARRQRAKGVLSKLNMPYNETDVLCVTLTNKSGALAAVAERLAKNHINISYAYCTAGAKGGRTTGVLKVADVKKAMRVLQQSHKKDSKSQPVVRRSRSSRK</sequence>